<evidence type="ECO:0000313" key="3">
    <source>
        <dbReference type="Proteomes" id="UP000253817"/>
    </source>
</evidence>
<comment type="caution">
    <text evidence="2">The sequence shown here is derived from an EMBL/GenBank/DDBJ whole genome shotgun (WGS) entry which is preliminary data.</text>
</comment>
<dbReference type="Pfam" id="PF06224">
    <property type="entry name" value="AlkZ-like"/>
    <property type="match status" value="1"/>
</dbReference>
<sequence>MGLADVSVEQARNFRLRAHRLDRAYGMDDVIAAAGACGMQNTPPGAWEAALFNRVPTCGLRDMERLLDEDRVLVQAWSMRGAPVVFPTSASAAFLGALVPQGDEPWIYTKGIGMALDALGMAFEELLDLLVQVMPKLDDVVIASKVTLDQTLADWVEPLLPAGKRAAWREPSMYGSPDKQTVGGAAVSFLLRPCAFLGLIVFGARDGGSPTFTSYRRWTGRAMRPADDAAAPLVRMFLRCYGPTRPDALAAWLGCSGAQARRLWASVEGELAPVTFGGKRAWVLAEDVERLAVPEPLERDVLLLAGHDPYLDQRDRATLQANPILQRKIWRTVANPGVVVRRGEAVGTWTPRKKGAGMTVACELWDACPEKTLRDLAERYAAFRGQKLLDVTIETV</sequence>
<dbReference type="Proteomes" id="UP000270112">
    <property type="component" value="Unassembled WGS sequence"/>
</dbReference>
<accession>A0A3N0IXY6</accession>
<evidence type="ECO:0000313" key="2">
    <source>
        <dbReference type="EMBL" id="RNM41844.1"/>
    </source>
</evidence>
<reference evidence="2" key="3">
    <citation type="journal article" date="2019" name="Microbiol. Resour. Announc.">
        <title>Draft Genome Sequences of Type Strains of Gordonibacter faecihominis, Paraeggerthella hongkongensis, Parvibacter caecicola,Slackia equolifaciens, Slackia faecicanis, and Slackia isoflavoniconvertens.</title>
        <authorList>
            <person name="Danylec N."/>
            <person name="Stoll D.A."/>
            <person name="Dotsch A."/>
            <person name="Huch M."/>
        </authorList>
    </citation>
    <scope>NUCLEOTIDE SEQUENCE</scope>
    <source>
        <strain evidence="2">DSM 16107</strain>
    </source>
</reference>
<keyword evidence="3" id="KW-1185">Reference proteome</keyword>
<evidence type="ECO:0000313" key="1">
    <source>
        <dbReference type="EMBL" id="RDB65932.1"/>
    </source>
</evidence>
<protein>
    <recommendedName>
        <fullName evidence="5">Winged helix DNA-binding domain-containing protein</fullName>
    </recommendedName>
</protein>
<dbReference type="EMBL" id="PPTT01000035">
    <property type="protein sequence ID" value="RDB65932.1"/>
    <property type="molecule type" value="Genomic_DNA"/>
</dbReference>
<evidence type="ECO:0000313" key="4">
    <source>
        <dbReference type="Proteomes" id="UP000270112"/>
    </source>
</evidence>
<organism evidence="2 4">
    <name type="scientific">Eggerthella sinensis</name>
    <dbReference type="NCBI Taxonomy" id="242230"/>
    <lineage>
        <taxon>Bacteria</taxon>
        <taxon>Bacillati</taxon>
        <taxon>Actinomycetota</taxon>
        <taxon>Coriobacteriia</taxon>
        <taxon>Eggerthellales</taxon>
        <taxon>Eggerthellaceae</taxon>
        <taxon>Eggerthella</taxon>
    </lineage>
</organism>
<evidence type="ECO:0008006" key="5">
    <source>
        <dbReference type="Google" id="ProtNLM"/>
    </source>
</evidence>
<gene>
    <name evidence="1" type="ORF">C1876_15330</name>
    <name evidence="2" type="ORF">DMP09_07750</name>
</gene>
<dbReference type="RefSeq" id="WP_114547596.1">
    <property type="nucleotide sequence ID" value="NZ_PPTT01000035.1"/>
</dbReference>
<reference evidence="4" key="2">
    <citation type="submission" date="2018-05" db="EMBL/GenBank/DDBJ databases">
        <title>Genome Sequencing of selected type strains of the family Eggerthellaceae.</title>
        <authorList>
            <person name="Danylec N."/>
            <person name="Stoll D.A."/>
            <person name="Doetsch A."/>
            <person name="Huch M."/>
        </authorList>
    </citation>
    <scope>NUCLEOTIDE SEQUENCE [LARGE SCALE GENOMIC DNA]</scope>
    <source>
        <strain evidence="4">DSM 16107</strain>
    </source>
</reference>
<dbReference type="PANTHER" id="PTHR38479:SF2">
    <property type="entry name" value="WINGED HELIX DNA-BINDING DOMAIN-CONTAINING PROTEIN"/>
    <property type="match status" value="1"/>
</dbReference>
<dbReference type="OrthoDB" id="9148135at2"/>
<dbReference type="PANTHER" id="PTHR38479">
    <property type="entry name" value="LMO0824 PROTEIN"/>
    <property type="match status" value="1"/>
</dbReference>
<dbReference type="InterPro" id="IPR009351">
    <property type="entry name" value="AlkZ-like"/>
</dbReference>
<dbReference type="Proteomes" id="UP000253817">
    <property type="component" value="Unassembled WGS sequence"/>
</dbReference>
<reference evidence="1 3" key="1">
    <citation type="journal article" date="2018" name="Elife">
        <title>Discovery and characterization of a prevalent human gut bacterial enzyme sufficient for the inactivation of a family of plant toxins.</title>
        <authorList>
            <person name="Koppel N."/>
            <person name="Bisanz J.E."/>
            <person name="Pandelia M.E."/>
            <person name="Turnbaugh P.J."/>
            <person name="Balskus E.P."/>
        </authorList>
    </citation>
    <scope>NUCLEOTIDE SEQUENCE [LARGE SCALE GENOMIC DNA]</scope>
    <source>
        <strain evidence="1 3">DSM 16107</strain>
    </source>
</reference>
<dbReference type="AlphaFoldDB" id="A0A3N0IXY6"/>
<dbReference type="EMBL" id="QICC01000025">
    <property type="protein sequence ID" value="RNM41844.1"/>
    <property type="molecule type" value="Genomic_DNA"/>
</dbReference>
<name>A0A3N0IXY6_9ACTN</name>
<proteinExistence type="predicted"/>